<dbReference type="EMBL" id="CM001220">
    <property type="protein sequence ID" value="AES91073.2"/>
    <property type="molecule type" value="Genomic_DNA"/>
</dbReference>
<dbReference type="AlphaFoldDB" id="G7JML3"/>
<evidence type="ECO:0000313" key="3">
    <source>
        <dbReference type="EnsemblPlants" id="AES91073"/>
    </source>
</evidence>
<proteinExistence type="predicted"/>
<accession>A0A0C3X4A1</accession>
<dbReference type="STRING" id="3880.G7JML3"/>
<reference evidence="2 4" key="1">
    <citation type="journal article" date="2011" name="Nature">
        <title>The Medicago genome provides insight into the evolution of rhizobial symbioses.</title>
        <authorList>
            <person name="Young N.D."/>
            <person name="Debelle F."/>
            <person name="Oldroyd G.E."/>
            <person name="Geurts R."/>
            <person name="Cannon S.B."/>
            <person name="Udvardi M.K."/>
            <person name="Benedito V.A."/>
            <person name="Mayer K.F."/>
            <person name="Gouzy J."/>
            <person name="Schoof H."/>
            <person name="Van de Peer Y."/>
            <person name="Proost S."/>
            <person name="Cook D.R."/>
            <person name="Meyers B.C."/>
            <person name="Spannagl M."/>
            <person name="Cheung F."/>
            <person name="De Mita S."/>
            <person name="Krishnakumar V."/>
            <person name="Gundlach H."/>
            <person name="Zhou S."/>
            <person name="Mudge J."/>
            <person name="Bharti A.K."/>
            <person name="Murray J.D."/>
            <person name="Naoumkina M.A."/>
            <person name="Rosen B."/>
            <person name="Silverstein K.A."/>
            <person name="Tang H."/>
            <person name="Rombauts S."/>
            <person name="Zhao P.X."/>
            <person name="Zhou P."/>
            <person name="Barbe V."/>
            <person name="Bardou P."/>
            <person name="Bechner M."/>
            <person name="Bellec A."/>
            <person name="Berger A."/>
            <person name="Berges H."/>
            <person name="Bidwell S."/>
            <person name="Bisseling T."/>
            <person name="Choisne N."/>
            <person name="Couloux A."/>
            <person name="Denny R."/>
            <person name="Deshpande S."/>
            <person name="Dai X."/>
            <person name="Doyle J.J."/>
            <person name="Dudez A.M."/>
            <person name="Farmer A.D."/>
            <person name="Fouteau S."/>
            <person name="Franken C."/>
            <person name="Gibelin C."/>
            <person name="Gish J."/>
            <person name="Goldstein S."/>
            <person name="Gonzalez A.J."/>
            <person name="Green P.J."/>
            <person name="Hallab A."/>
            <person name="Hartog M."/>
            <person name="Hua A."/>
            <person name="Humphray S.J."/>
            <person name="Jeong D.H."/>
            <person name="Jing Y."/>
            <person name="Jocker A."/>
            <person name="Kenton S.M."/>
            <person name="Kim D.J."/>
            <person name="Klee K."/>
            <person name="Lai H."/>
            <person name="Lang C."/>
            <person name="Lin S."/>
            <person name="Macmil S.L."/>
            <person name="Magdelenat G."/>
            <person name="Matthews L."/>
            <person name="McCorrison J."/>
            <person name="Monaghan E.L."/>
            <person name="Mun J.H."/>
            <person name="Najar F.Z."/>
            <person name="Nicholson C."/>
            <person name="Noirot C."/>
            <person name="O'Bleness M."/>
            <person name="Paule C.R."/>
            <person name="Poulain J."/>
            <person name="Prion F."/>
            <person name="Qin B."/>
            <person name="Qu C."/>
            <person name="Retzel E.F."/>
            <person name="Riddle C."/>
            <person name="Sallet E."/>
            <person name="Samain S."/>
            <person name="Samson N."/>
            <person name="Sanders I."/>
            <person name="Saurat O."/>
            <person name="Scarpelli C."/>
            <person name="Schiex T."/>
            <person name="Segurens B."/>
            <person name="Severin A.J."/>
            <person name="Sherrier D.J."/>
            <person name="Shi R."/>
            <person name="Sims S."/>
            <person name="Singer S.R."/>
            <person name="Sinharoy S."/>
            <person name="Sterck L."/>
            <person name="Viollet A."/>
            <person name="Wang B.B."/>
            <person name="Wang K."/>
            <person name="Wang M."/>
            <person name="Wang X."/>
            <person name="Warfsmann J."/>
            <person name="Weissenbach J."/>
            <person name="White D.D."/>
            <person name="White J.D."/>
            <person name="Wiley G.B."/>
            <person name="Wincker P."/>
            <person name="Xing Y."/>
            <person name="Yang L."/>
            <person name="Yao Z."/>
            <person name="Ying F."/>
            <person name="Zhai J."/>
            <person name="Zhou L."/>
            <person name="Zuber A."/>
            <person name="Denarie J."/>
            <person name="Dixon R.A."/>
            <person name="May G.D."/>
            <person name="Schwartz D.C."/>
            <person name="Rogers J."/>
            <person name="Quetier F."/>
            <person name="Town C.D."/>
            <person name="Roe B.A."/>
        </authorList>
    </citation>
    <scope>NUCLEOTIDE SEQUENCE [LARGE SCALE GENOMIC DNA]</scope>
    <source>
        <strain evidence="2">A17</strain>
        <strain evidence="3 4">cv. Jemalong A17</strain>
    </source>
</reference>
<name>G7JML3_MEDTR</name>
<gene>
    <name evidence="2" type="ordered locus">MTR_4g103930</name>
</gene>
<dbReference type="HOGENOM" id="CLU_1689349_0_0_1"/>
<evidence type="ECO:0000313" key="2">
    <source>
        <dbReference type="EMBL" id="AES91073.2"/>
    </source>
</evidence>
<protein>
    <submittedName>
        <fullName evidence="2">Multiprotein bridging factor 1</fullName>
    </submittedName>
</protein>
<accession>G7JML3</accession>
<dbReference type="EnsemblPlants" id="AES91073">
    <property type="protein sequence ID" value="AES91073"/>
    <property type="gene ID" value="MTR_4g103930"/>
</dbReference>
<sequence>MHLPVKTSLTFIGSECSGFLLTLSFRDSLVGPLASNPGLGSLYIVNAARRAGADIETVKKHNAATDKAASSSTSLNTKRLDEAWFSFVTNMFVLIYVIGPLMNNPICEIEKAINKLRMKYKTYIFEYVVEDVGSPSSCCHRFILGFYCYCYWQLDI</sequence>
<reference evidence="3" key="3">
    <citation type="submission" date="2015-04" db="UniProtKB">
        <authorList>
            <consortium name="EnsemblPlants"/>
        </authorList>
    </citation>
    <scope>IDENTIFICATION</scope>
    <source>
        <strain evidence="3">cv. Jemalong A17</strain>
    </source>
</reference>
<evidence type="ECO:0000259" key="1">
    <source>
        <dbReference type="Pfam" id="PF08523"/>
    </source>
</evidence>
<reference evidence="2 4" key="2">
    <citation type="journal article" date="2014" name="BMC Genomics">
        <title>An improved genome release (version Mt4.0) for the model legume Medicago truncatula.</title>
        <authorList>
            <person name="Tang H."/>
            <person name="Krishnakumar V."/>
            <person name="Bidwell S."/>
            <person name="Rosen B."/>
            <person name="Chan A."/>
            <person name="Zhou S."/>
            <person name="Gentzbittel L."/>
            <person name="Childs K.L."/>
            <person name="Yandell M."/>
            <person name="Gundlach H."/>
            <person name="Mayer K.F."/>
            <person name="Schwartz D.C."/>
            <person name="Town C.D."/>
        </authorList>
    </citation>
    <scope>GENOME REANNOTATION</scope>
    <source>
        <strain evidence="3 4">cv. Jemalong A17</strain>
    </source>
</reference>
<dbReference type="Proteomes" id="UP000002051">
    <property type="component" value="Chromosome 4"/>
</dbReference>
<feature type="domain" description="Multiprotein bridging factor 1 N-terminal" evidence="1">
    <location>
        <begin position="45"/>
        <end position="82"/>
    </location>
</feature>
<evidence type="ECO:0000313" key="4">
    <source>
        <dbReference type="Proteomes" id="UP000002051"/>
    </source>
</evidence>
<dbReference type="GO" id="GO:0005634">
    <property type="term" value="C:nucleus"/>
    <property type="evidence" value="ECO:0000318"/>
    <property type="project" value="GO_Central"/>
</dbReference>
<dbReference type="InterPro" id="IPR013729">
    <property type="entry name" value="MBF1_N"/>
</dbReference>
<organism evidence="2 4">
    <name type="scientific">Medicago truncatula</name>
    <name type="common">Barrel medic</name>
    <name type="synonym">Medicago tribuloides</name>
    <dbReference type="NCBI Taxonomy" id="3880"/>
    <lineage>
        <taxon>Eukaryota</taxon>
        <taxon>Viridiplantae</taxon>
        <taxon>Streptophyta</taxon>
        <taxon>Embryophyta</taxon>
        <taxon>Tracheophyta</taxon>
        <taxon>Spermatophyta</taxon>
        <taxon>Magnoliopsida</taxon>
        <taxon>eudicotyledons</taxon>
        <taxon>Gunneridae</taxon>
        <taxon>Pentapetalae</taxon>
        <taxon>rosids</taxon>
        <taxon>fabids</taxon>
        <taxon>Fabales</taxon>
        <taxon>Fabaceae</taxon>
        <taxon>Papilionoideae</taxon>
        <taxon>50 kb inversion clade</taxon>
        <taxon>NPAAA clade</taxon>
        <taxon>Hologalegina</taxon>
        <taxon>IRL clade</taxon>
        <taxon>Trifolieae</taxon>
        <taxon>Medicago</taxon>
    </lineage>
</organism>
<keyword evidence="4" id="KW-1185">Reference proteome</keyword>
<dbReference type="Pfam" id="PF08523">
    <property type="entry name" value="MBF1"/>
    <property type="match status" value="1"/>
</dbReference>